<reference evidence="2 3" key="1">
    <citation type="submission" date="2018-07" db="EMBL/GenBank/DDBJ databases">
        <title>Freshwater and sediment microbial communities from various areas in North America, analyzing microbe dynamics in response to fracking.</title>
        <authorList>
            <person name="Lamendella R."/>
        </authorList>
    </citation>
    <scope>NUCLEOTIDE SEQUENCE [LARGE SCALE GENOMIC DNA]</scope>
    <source>
        <strain evidence="2 3">105B</strain>
    </source>
</reference>
<dbReference type="SUPFAM" id="SSF56935">
    <property type="entry name" value="Porins"/>
    <property type="match status" value="1"/>
</dbReference>
<evidence type="ECO:0000313" key="3">
    <source>
        <dbReference type="Proteomes" id="UP000253647"/>
    </source>
</evidence>
<sequence>MTKNKLSVSITVLSGALMMGMANPASSIEFKTEDATVDIYGYARLNASYDIDEDISKNTGTRSGDFSQVNTGAAEDSEASGYFGADAVQSRLGITTKLTSGLKINLEGDFRGGASGGQLRLRHAYGQYKNWTLGRTWSNYNSFVGNTSVLEMDGVAGNAGLYNRTAQVRYTTGGFSVALEDPKSKILDESSKNGLPTLTARYESGAGALKYSTAALIQEVGYDDGDTDDSALGFAVFGAARYQLTDDLSIQGNLNYTEGANGYLWRSGTNYYGEDAYLNGDSVETIAGYGANLGATFKVGPGALSVVYGLTSMDWDDAKEDGLNVADKHERNTNAFITYKWSPLKSVTLGAEYGRYEVKKVNGDEGDANRLMFAAQYNF</sequence>
<feature type="chain" id="PRO_5017000598" description="Porin" evidence="1">
    <location>
        <begin position="28"/>
        <end position="379"/>
    </location>
</feature>
<accession>A0A368XIU9</accession>
<evidence type="ECO:0000313" key="2">
    <source>
        <dbReference type="EMBL" id="RCW65934.1"/>
    </source>
</evidence>
<evidence type="ECO:0008006" key="4">
    <source>
        <dbReference type="Google" id="ProtNLM"/>
    </source>
</evidence>
<feature type="signal peptide" evidence="1">
    <location>
        <begin position="1"/>
        <end position="27"/>
    </location>
</feature>
<proteinExistence type="predicted"/>
<dbReference type="Proteomes" id="UP000253647">
    <property type="component" value="Unassembled WGS sequence"/>
</dbReference>
<dbReference type="InterPro" id="IPR045748">
    <property type="entry name" value="DcaP"/>
</dbReference>
<dbReference type="EMBL" id="QPJI01000011">
    <property type="protein sequence ID" value="RCW65934.1"/>
    <property type="molecule type" value="Genomic_DNA"/>
</dbReference>
<name>A0A368XIU9_MARNT</name>
<keyword evidence="1" id="KW-0732">Signal</keyword>
<evidence type="ECO:0000256" key="1">
    <source>
        <dbReference type="SAM" id="SignalP"/>
    </source>
</evidence>
<comment type="caution">
    <text evidence="2">The sequence shown here is derived from an EMBL/GenBank/DDBJ whole genome shotgun (WGS) entry which is preliminary data.</text>
</comment>
<gene>
    <name evidence="2" type="ORF">DET61_11135</name>
</gene>
<dbReference type="AlphaFoldDB" id="A0A368XIU9"/>
<organism evidence="2 3">
    <name type="scientific">Marinobacter nauticus</name>
    <name type="common">Marinobacter hydrocarbonoclasticus</name>
    <name type="synonym">Marinobacter aquaeolei</name>
    <dbReference type="NCBI Taxonomy" id="2743"/>
    <lineage>
        <taxon>Bacteria</taxon>
        <taxon>Pseudomonadati</taxon>
        <taxon>Pseudomonadota</taxon>
        <taxon>Gammaproteobacteria</taxon>
        <taxon>Pseudomonadales</taxon>
        <taxon>Marinobacteraceae</taxon>
        <taxon>Marinobacter</taxon>
    </lineage>
</organism>
<dbReference type="Pfam" id="PF19577">
    <property type="entry name" value="DcaP"/>
    <property type="match status" value="1"/>
</dbReference>
<dbReference type="RefSeq" id="WP_235853415.1">
    <property type="nucleotide sequence ID" value="NZ_CAXQQL010000014.1"/>
</dbReference>
<protein>
    <recommendedName>
        <fullName evidence="4">Porin</fullName>
    </recommendedName>
</protein>